<accession>A0ACB9JM37</accession>
<keyword evidence="2" id="KW-1185">Reference proteome</keyword>
<organism evidence="1 2">
    <name type="scientific">Smallanthus sonchifolius</name>
    <dbReference type="NCBI Taxonomy" id="185202"/>
    <lineage>
        <taxon>Eukaryota</taxon>
        <taxon>Viridiplantae</taxon>
        <taxon>Streptophyta</taxon>
        <taxon>Embryophyta</taxon>
        <taxon>Tracheophyta</taxon>
        <taxon>Spermatophyta</taxon>
        <taxon>Magnoliopsida</taxon>
        <taxon>eudicotyledons</taxon>
        <taxon>Gunneridae</taxon>
        <taxon>Pentapetalae</taxon>
        <taxon>asterids</taxon>
        <taxon>campanulids</taxon>
        <taxon>Asterales</taxon>
        <taxon>Asteraceae</taxon>
        <taxon>Asteroideae</taxon>
        <taxon>Heliantheae alliance</taxon>
        <taxon>Millerieae</taxon>
        <taxon>Smallanthus</taxon>
    </lineage>
</organism>
<protein>
    <submittedName>
        <fullName evidence="1">Uncharacterized protein</fullName>
    </submittedName>
</protein>
<dbReference type="EMBL" id="CM042020">
    <property type="protein sequence ID" value="KAI3821209.1"/>
    <property type="molecule type" value="Genomic_DNA"/>
</dbReference>
<evidence type="ECO:0000313" key="1">
    <source>
        <dbReference type="EMBL" id="KAI3821209.1"/>
    </source>
</evidence>
<sequence>MMMKGLILTLILSPHLQVMECSPQFSRRFIFTSFWNSHPNPNRWILSKSHPFQSISSDSYFCFFSVSLERFGISSKSFRAGTCD</sequence>
<dbReference type="Proteomes" id="UP001056120">
    <property type="component" value="Linkage Group LG03"/>
</dbReference>
<evidence type="ECO:0000313" key="2">
    <source>
        <dbReference type="Proteomes" id="UP001056120"/>
    </source>
</evidence>
<comment type="caution">
    <text evidence="1">The sequence shown here is derived from an EMBL/GenBank/DDBJ whole genome shotgun (WGS) entry which is preliminary data.</text>
</comment>
<gene>
    <name evidence="1" type="ORF">L1987_08769</name>
</gene>
<reference evidence="2" key="1">
    <citation type="journal article" date="2022" name="Mol. Ecol. Resour.">
        <title>The genomes of chicory, endive, great burdock and yacon provide insights into Asteraceae palaeo-polyploidization history and plant inulin production.</title>
        <authorList>
            <person name="Fan W."/>
            <person name="Wang S."/>
            <person name="Wang H."/>
            <person name="Wang A."/>
            <person name="Jiang F."/>
            <person name="Liu H."/>
            <person name="Zhao H."/>
            <person name="Xu D."/>
            <person name="Zhang Y."/>
        </authorList>
    </citation>
    <scope>NUCLEOTIDE SEQUENCE [LARGE SCALE GENOMIC DNA]</scope>
    <source>
        <strain evidence="2">cv. Yunnan</strain>
    </source>
</reference>
<reference evidence="1 2" key="2">
    <citation type="journal article" date="2022" name="Mol. Ecol. Resour.">
        <title>The genomes of chicory, endive, great burdock and yacon provide insights into Asteraceae paleo-polyploidization history and plant inulin production.</title>
        <authorList>
            <person name="Fan W."/>
            <person name="Wang S."/>
            <person name="Wang H."/>
            <person name="Wang A."/>
            <person name="Jiang F."/>
            <person name="Liu H."/>
            <person name="Zhao H."/>
            <person name="Xu D."/>
            <person name="Zhang Y."/>
        </authorList>
    </citation>
    <scope>NUCLEOTIDE SEQUENCE [LARGE SCALE GENOMIC DNA]</scope>
    <source>
        <strain evidence="2">cv. Yunnan</strain>
        <tissue evidence="1">Leaves</tissue>
    </source>
</reference>
<proteinExistence type="predicted"/>
<name>A0ACB9JM37_9ASTR</name>